<accession>A0ABW6PTV1</accession>
<dbReference type="InterPro" id="IPR009057">
    <property type="entry name" value="Homeodomain-like_sf"/>
</dbReference>
<keyword evidence="7" id="KW-1185">Reference proteome</keyword>
<dbReference type="Pfam" id="PF00440">
    <property type="entry name" value="TetR_N"/>
    <property type="match status" value="1"/>
</dbReference>
<evidence type="ECO:0000313" key="7">
    <source>
        <dbReference type="Proteomes" id="UP001601444"/>
    </source>
</evidence>
<evidence type="ECO:0000256" key="4">
    <source>
        <dbReference type="PROSITE-ProRule" id="PRU00335"/>
    </source>
</evidence>
<dbReference type="EMBL" id="JBIAMX010000016">
    <property type="protein sequence ID" value="MFF0545856.1"/>
    <property type="molecule type" value="Genomic_DNA"/>
</dbReference>
<keyword evidence="3" id="KW-0804">Transcription</keyword>
<sequence length="208" mass="22126">MPKIAAATVAEHHAAQRRALLDAARAVLATGQIPTLTEIAARTGLARPSVYQYFRSRDDLLLAVFEDAFPRWSARTAQRMDAARDPAARVLAYAAANIDLVEEGEHAVARALATVLPGEALAERARDLHQRLEMPLVAALEELGAPEPEATAGLVNAVVHAAAGMVESGADPAAVRARVEELLGPYLGQRLRATRRGHAAVQATNARP</sequence>
<dbReference type="InterPro" id="IPR001647">
    <property type="entry name" value="HTH_TetR"/>
</dbReference>
<keyword evidence="2 4" id="KW-0238">DNA-binding</keyword>
<protein>
    <submittedName>
        <fullName evidence="6">TetR/AcrR family transcriptional regulator</fullName>
    </submittedName>
</protein>
<gene>
    <name evidence="6" type="ORF">ACFYTF_23745</name>
</gene>
<evidence type="ECO:0000256" key="3">
    <source>
        <dbReference type="ARBA" id="ARBA00023163"/>
    </source>
</evidence>
<dbReference type="Gene3D" id="1.10.357.10">
    <property type="entry name" value="Tetracycline Repressor, domain 2"/>
    <property type="match status" value="1"/>
</dbReference>
<evidence type="ECO:0000256" key="2">
    <source>
        <dbReference type="ARBA" id="ARBA00023125"/>
    </source>
</evidence>
<evidence type="ECO:0000256" key="1">
    <source>
        <dbReference type="ARBA" id="ARBA00023015"/>
    </source>
</evidence>
<organism evidence="6 7">
    <name type="scientific">Nocardia thailandica</name>
    <dbReference type="NCBI Taxonomy" id="257275"/>
    <lineage>
        <taxon>Bacteria</taxon>
        <taxon>Bacillati</taxon>
        <taxon>Actinomycetota</taxon>
        <taxon>Actinomycetes</taxon>
        <taxon>Mycobacteriales</taxon>
        <taxon>Nocardiaceae</taxon>
        <taxon>Nocardia</taxon>
    </lineage>
</organism>
<dbReference type="Proteomes" id="UP001601444">
    <property type="component" value="Unassembled WGS sequence"/>
</dbReference>
<keyword evidence="1" id="KW-0805">Transcription regulation</keyword>
<feature type="DNA-binding region" description="H-T-H motif" evidence="4">
    <location>
        <begin position="35"/>
        <end position="54"/>
    </location>
</feature>
<dbReference type="SUPFAM" id="SSF46689">
    <property type="entry name" value="Homeodomain-like"/>
    <property type="match status" value="1"/>
</dbReference>
<proteinExistence type="predicted"/>
<dbReference type="PANTHER" id="PTHR47506">
    <property type="entry name" value="TRANSCRIPTIONAL REGULATORY PROTEIN"/>
    <property type="match status" value="1"/>
</dbReference>
<dbReference type="PANTHER" id="PTHR47506:SF1">
    <property type="entry name" value="HTH-TYPE TRANSCRIPTIONAL REGULATOR YJDC"/>
    <property type="match status" value="1"/>
</dbReference>
<comment type="caution">
    <text evidence="6">The sequence shown here is derived from an EMBL/GenBank/DDBJ whole genome shotgun (WGS) entry which is preliminary data.</text>
</comment>
<dbReference type="PROSITE" id="PS50977">
    <property type="entry name" value="HTH_TETR_2"/>
    <property type="match status" value="1"/>
</dbReference>
<evidence type="ECO:0000313" key="6">
    <source>
        <dbReference type="EMBL" id="MFF0545856.1"/>
    </source>
</evidence>
<dbReference type="RefSeq" id="WP_387702287.1">
    <property type="nucleotide sequence ID" value="NZ_JBIAMX010000016.1"/>
</dbReference>
<evidence type="ECO:0000259" key="5">
    <source>
        <dbReference type="PROSITE" id="PS50977"/>
    </source>
</evidence>
<reference evidence="6 7" key="1">
    <citation type="submission" date="2024-10" db="EMBL/GenBank/DDBJ databases">
        <title>The Natural Products Discovery Center: Release of the First 8490 Sequenced Strains for Exploring Actinobacteria Biosynthetic Diversity.</title>
        <authorList>
            <person name="Kalkreuter E."/>
            <person name="Kautsar S.A."/>
            <person name="Yang D."/>
            <person name="Bader C.D."/>
            <person name="Teijaro C.N."/>
            <person name="Fluegel L."/>
            <person name="Davis C.M."/>
            <person name="Simpson J.R."/>
            <person name="Lauterbach L."/>
            <person name="Steele A.D."/>
            <person name="Gui C."/>
            <person name="Meng S."/>
            <person name="Li G."/>
            <person name="Viehrig K."/>
            <person name="Ye F."/>
            <person name="Su P."/>
            <person name="Kiefer A.F."/>
            <person name="Nichols A."/>
            <person name="Cepeda A.J."/>
            <person name="Yan W."/>
            <person name="Fan B."/>
            <person name="Jiang Y."/>
            <person name="Adhikari A."/>
            <person name="Zheng C.-J."/>
            <person name="Schuster L."/>
            <person name="Cowan T.M."/>
            <person name="Smanski M.J."/>
            <person name="Chevrette M.G."/>
            <person name="De Carvalho L.P.S."/>
            <person name="Shen B."/>
        </authorList>
    </citation>
    <scope>NUCLEOTIDE SEQUENCE [LARGE SCALE GENOMIC DNA]</scope>
    <source>
        <strain evidence="6 7">NPDC004045</strain>
    </source>
</reference>
<feature type="domain" description="HTH tetR-type" evidence="5">
    <location>
        <begin position="14"/>
        <end position="72"/>
    </location>
</feature>
<name>A0ABW6PTV1_9NOCA</name>